<keyword evidence="1 2" id="KW-0728">SH3 domain</keyword>
<feature type="compositionally biased region" description="Acidic residues" evidence="3">
    <location>
        <begin position="281"/>
        <end position="298"/>
    </location>
</feature>
<dbReference type="Gene3D" id="2.30.30.40">
    <property type="entry name" value="SH3 Domains"/>
    <property type="match status" value="1"/>
</dbReference>
<evidence type="ECO:0000313" key="6">
    <source>
        <dbReference type="WBParaSite" id="SMUV_0000317201-mRNA-1"/>
    </source>
</evidence>
<dbReference type="InterPro" id="IPR001452">
    <property type="entry name" value="SH3_domain"/>
</dbReference>
<feature type="region of interest" description="Disordered" evidence="3">
    <location>
        <begin position="269"/>
        <end position="298"/>
    </location>
</feature>
<feature type="compositionally biased region" description="Polar residues" evidence="3">
    <location>
        <begin position="28"/>
        <end position="37"/>
    </location>
</feature>
<evidence type="ECO:0000259" key="4">
    <source>
        <dbReference type="PROSITE" id="PS50002"/>
    </source>
</evidence>
<dbReference type="PROSITE" id="PS50002">
    <property type="entry name" value="SH3"/>
    <property type="match status" value="1"/>
</dbReference>
<sequence>MNRQLIQDIYVPAPDYDDPVPDVPEPESLTSPTTNLSYPYPYYQQDANLNQTAPASRQPNYTRTSNSTPTQQQEYQRHVPTQNSTASGSQNTTATSPQPTERPNKITHRHDSEYGLTDSNTPDDYQYRIEKLVHSPKQAHHSKEDIKRYIKAVGGVPIFPPPLPNDQPMFPPIAPSIDVSNNLAFKQHVKNHMLYDTLGSFRSCDKCEICKSYLGETDRAQIASLEKRTKSSKKGQKPSLIISGEAYQKIQENAMETLNALDEYMTEDNNKSRAKITTEHEDLEPEEPEPLEFDDEVDNGPRNYKGSRVQALVDVKGRNPDEIDAYRGEIFEVVAVKSLFWKVKNSQGRTGWIPIQYIYIVQEY</sequence>
<dbReference type="SMART" id="SM00326">
    <property type="entry name" value="SH3"/>
    <property type="match status" value="1"/>
</dbReference>
<reference evidence="6" key="1">
    <citation type="submission" date="2017-02" db="UniProtKB">
        <authorList>
            <consortium name="WormBaseParasite"/>
        </authorList>
    </citation>
    <scope>IDENTIFICATION</scope>
</reference>
<proteinExistence type="predicted"/>
<dbReference type="Proteomes" id="UP000046393">
    <property type="component" value="Unplaced"/>
</dbReference>
<name>A0A0N5AFV1_9BILA</name>
<dbReference type="WBParaSite" id="SMUV_0000317201-mRNA-1">
    <property type="protein sequence ID" value="SMUV_0000317201-mRNA-1"/>
    <property type="gene ID" value="SMUV_0000317201"/>
</dbReference>
<dbReference type="SUPFAM" id="SSF50044">
    <property type="entry name" value="SH3-domain"/>
    <property type="match status" value="1"/>
</dbReference>
<organism evidence="5 6">
    <name type="scientific">Syphacia muris</name>
    <dbReference type="NCBI Taxonomy" id="451379"/>
    <lineage>
        <taxon>Eukaryota</taxon>
        <taxon>Metazoa</taxon>
        <taxon>Ecdysozoa</taxon>
        <taxon>Nematoda</taxon>
        <taxon>Chromadorea</taxon>
        <taxon>Rhabditida</taxon>
        <taxon>Spirurina</taxon>
        <taxon>Oxyuridomorpha</taxon>
        <taxon>Oxyuroidea</taxon>
        <taxon>Oxyuridae</taxon>
        <taxon>Syphacia</taxon>
    </lineage>
</organism>
<keyword evidence="5" id="KW-1185">Reference proteome</keyword>
<evidence type="ECO:0000313" key="5">
    <source>
        <dbReference type="Proteomes" id="UP000046393"/>
    </source>
</evidence>
<dbReference type="InterPro" id="IPR036028">
    <property type="entry name" value="SH3-like_dom_sf"/>
</dbReference>
<evidence type="ECO:0000256" key="3">
    <source>
        <dbReference type="SAM" id="MobiDB-lite"/>
    </source>
</evidence>
<feature type="compositionally biased region" description="Basic and acidic residues" evidence="3">
    <location>
        <begin position="269"/>
        <end position="280"/>
    </location>
</feature>
<evidence type="ECO:0000256" key="2">
    <source>
        <dbReference type="PROSITE-ProRule" id="PRU00192"/>
    </source>
</evidence>
<feature type="region of interest" description="Disordered" evidence="3">
    <location>
        <begin position="1"/>
        <end position="123"/>
    </location>
</feature>
<dbReference type="AlphaFoldDB" id="A0A0N5AFV1"/>
<feature type="domain" description="SH3" evidence="4">
    <location>
        <begin position="304"/>
        <end position="363"/>
    </location>
</feature>
<evidence type="ECO:0000256" key="1">
    <source>
        <dbReference type="ARBA" id="ARBA00022443"/>
    </source>
</evidence>
<feature type="compositionally biased region" description="Polar residues" evidence="3">
    <location>
        <begin position="45"/>
        <end position="101"/>
    </location>
</feature>
<protein>
    <submittedName>
        <fullName evidence="6">SH3 domain-containing protein</fullName>
    </submittedName>
</protein>
<accession>A0A0N5AFV1</accession>